<feature type="region of interest" description="Disordered" evidence="2">
    <location>
        <begin position="249"/>
        <end position="359"/>
    </location>
</feature>
<evidence type="ECO:0000256" key="1">
    <source>
        <dbReference type="PROSITE-ProRule" id="PRU00023"/>
    </source>
</evidence>
<dbReference type="Pfam" id="PF12796">
    <property type="entry name" value="Ank_2"/>
    <property type="match status" value="1"/>
</dbReference>
<dbReference type="GO" id="GO:0000724">
    <property type="term" value="P:double-strand break repair via homologous recombination"/>
    <property type="evidence" value="ECO:0007669"/>
    <property type="project" value="EnsemblMetazoa"/>
</dbReference>
<dbReference type="Gene3D" id="1.10.720.40">
    <property type="match status" value="1"/>
</dbReference>
<evidence type="ECO:0000313" key="5">
    <source>
        <dbReference type="Proteomes" id="UP000005237"/>
    </source>
</evidence>
<dbReference type="SUPFAM" id="SSF48403">
    <property type="entry name" value="Ankyrin repeat"/>
    <property type="match status" value="1"/>
</dbReference>
<dbReference type="GO" id="GO:0010225">
    <property type="term" value="P:response to UV-C"/>
    <property type="evidence" value="ECO:0007669"/>
    <property type="project" value="EnsemblMetazoa"/>
</dbReference>
<evidence type="ECO:0000256" key="2">
    <source>
        <dbReference type="SAM" id="MobiDB-lite"/>
    </source>
</evidence>
<dbReference type="Pfam" id="PF03020">
    <property type="entry name" value="LEM"/>
    <property type="match status" value="1"/>
</dbReference>
<dbReference type="GO" id="GO:0000712">
    <property type="term" value="P:resolution of meiotic recombination intermediates"/>
    <property type="evidence" value="ECO:0007669"/>
    <property type="project" value="EnsemblMetazoa"/>
</dbReference>
<dbReference type="SUPFAM" id="SSF63451">
    <property type="entry name" value="LEM domain"/>
    <property type="match status" value="1"/>
</dbReference>
<dbReference type="Proteomes" id="UP000005237">
    <property type="component" value="Unassembled WGS sequence"/>
</dbReference>
<dbReference type="PANTHER" id="PTHR46427">
    <property type="entry name" value="ANKYRIN REPEAT AND LEM DOMAIN-CONTAINING PROTEIN 1"/>
    <property type="match status" value="1"/>
</dbReference>
<name>A0A8R1DG65_CAEJA</name>
<feature type="compositionally biased region" description="Low complexity" evidence="2">
    <location>
        <begin position="262"/>
        <end position="272"/>
    </location>
</feature>
<feature type="compositionally biased region" description="Polar residues" evidence="2">
    <location>
        <begin position="1"/>
        <end position="26"/>
    </location>
</feature>
<accession>A0A8R1DG65</accession>
<organism evidence="4 5">
    <name type="scientific">Caenorhabditis japonica</name>
    <dbReference type="NCBI Taxonomy" id="281687"/>
    <lineage>
        <taxon>Eukaryota</taxon>
        <taxon>Metazoa</taxon>
        <taxon>Ecdysozoa</taxon>
        <taxon>Nematoda</taxon>
        <taxon>Chromadorea</taxon>
        <taxon>Rhabditida</taxon>
        <taxon>Rhabditina</taxon>
        <taxon>Rhabditomorpha</taxon>
        <taxon>Rhabditoidea</taxon>
        <taxon>Rhabditidae</taxon>
        <taxon>Peloderinae</taxon>
        <taxon>Caenorhabditis</taxon>
    </lineage>
</organism>
<dbReference type="GO" id="GO:0000793">
    <property type="term" value="C:condensed chromosome"/>
    <property type="evidence" value="ECO:0007669"/>
    <property type="project" value="EnsemblMetazoa"/>
</dbReference>
<dbReference type="GO" id="GO:0005737">
    <property type="term" value="C:cytoplasm"/>
    <property type="evidence" value="ECO:0007669"/>
    <property type="project" value="EnsemblMetazoa"/>
</dbReference>
<protein>
    <recommendedName>
        <fullName evidence="3">LEM domain-containing protein</fullName>
    </recommendedName>
</protein>
<reference evidence="4" key="2">
    <citation type="submission" date="2022-06" db="UniProtKB">
        <authorList>
            <consortium name="EnsemblMetazoa"/>
        </authorList>
    </citation>
    <scope>IDENTIFICATION</scope>
    <source>
        <strain evidence="4">DF5081</strain>
    </source>
</reference>
<feature type="domain" description="LEM" evidence="3">
    <location>
        <begin position="418"/>
        <end position="463"/>
    </location>
</feature>
<dbReference type="Gene3D" id="1.25.40.20">
    <property type="entry name" value="Ankyrin repeat-containing domain"/>
    <property type="match status" value="1"/>
</dbReference>
<dbReference type="SMART" id="SM00540">
    <property type="entry name" value="LEM"/>
    <property type="match status" value="1"/>
</dbReference>
<keyword evidence="1" id="KW-0040">ANK repeat</keyword>
<evidence type="ECO:0000259" key="3">
    <source>
        <dbReference type="PROSITE" id="PS50954"/>
    </source>
</evidence>
<dbReference type="GO" id="GO:0006308">
    <property type="term" value="P:DNA catabolic process"/>
    <property type="evidence" value="ECO:0007669"/>
    <property type="project" value="EnsemblMetazoa"/>
</dbReference>
<proteinExistence type="predicted"/>
<dbReference type="PANTHER" id="PTHR46427:SF1">
    <property type="entry name" value="ANKYRIN REPEAT AND LEM DOMAIN-CONTAINING PROTEIN 1"/>
    <property type="match status" value="1"/>
</dbReference>
<dbReference type="PROSITE" id="PS50297">
    <property type="entry name" value="ANK_REP_REGION"/>
    <property type="match status" value="1"/>
</dbReference>
<dbReference type="GO" id="GO:0071479">
    <property type="term" value="P:cellular response to ionizing radiation"/>
    <property type="evidence" value="ECO:0007669"/>
    <property type="project" value="EnsemblMetazoa"/>
</dbReference>
<dbReference type="GO" id="GO:0004520">
    <property type="term" value="F:DNA endonuclease activity"/>
    <property type="evidence" value="ECO:0007669"/>
    <property type="project" value="EnsemblMetazoa"/>
</dbReference>
<dbReference type="GO" id="GO:0005654">
    <property type="term" value="C:nucleoplasm"/>
    <property type="evidence" value="ECO:0007669"/>
    <property type="project" value="TreeGrafter"/>
</dbReference>
<dbReference type="EnsemblMetazoa" id="CJA01867.1">
    <property type="protein sequence ID" value="CJA01867.1"/>
    <property type="gene ID" value="WBGene00121071"/>
</dbReference>
<dbReference type="GO" id="GO:0010165">
    <property type="term" value="P:response to X-ray"/>
    <property type="evidence" value="ECO:0007669"/>
    <property type="project" value="EnsemblMetazoa"/>
</dbReference>
<feature type="repeat" description="ANK" evidence="1">
    <location>
        <begin position="63"/>
        <end position="95"/>
    </location>
</feature>
<dbReference type="InterPro" id="IPR034998">
    <property type="entry name" value="ANKLE1"/>
</dbReference>
<dbReference type="InterPro" id="IPR011015">
    <property type="entry name" value="LEM/LEM-like_dom_sf"/>
</dbReference>
<dbReference type="SMART" id="SM00248">
    <property type="entry name" value="ANK"/>
    <property type="match status" value="1"/>
</dbReference>
<dbReference type="InterPro" id="IPR036770">
    <property type="entry name" value="Ankyrin_rpt-contain_sf"/>
</dbReference>
<dbReference type="InterPro" id="IPR003887">
    <property type="entry name" value="LEM_dom"/>
</dbReference>
<dbReference type="InterPro" id="IPR002110">
    <property type="entry name" value="Ankyrin_rpt"/>
</dbReference>
<dbReference type="GO" id="GO:1990023">
    <property type="term" value="C:mitotic spindle midzone"/>
    <property type="evidence" value="ECO:0007669"/>
    <property type="project" value="EnsemblMetazoa"/>
</dbReference>
<dbReference type="PROSITE" id="PS50088">
    <property type="entry name" value="ANK_REPEAT"/>
    <property type="match status" value="1"/>
</dbReference>
<feature type="region of interest" description="Disordered" evidence="2">
    <location>
        <begin position="1"/>
        <end position="31"/>
    </location>
</feature>
<dbReference type="AlphaFoldDB" id="A0A8R1DG65"/>
<dbReference type="CDD" id="cd12940">
    <property type="entry name" value="LEM_LAP2_LEMD1"/>
    <property type="match status" value="1"/>
</dbReference>
<dbReference type="GO" id="GO:0009792">
    <property type="term" value="P:embryo development ending in birth or egg hatching"/>
    <property type="evidence" value="ECO:0007669"/>
    <property type="project" value="EnsemblMetazoa"/>
</dbReference>
<reference evidence="5" key="1">
    <citation type="submission" date="2010-08" db="EMBL/GenBank/DDBJ databases">
        <authorList>
            <consortium name="Caenorhabditis japonica Sequencing Consortium"/>
            <person name="Wilson R.K."/>
        </authorList>
    </citation>
    <scope>NUCLEOTIDE SEQUENCE [LARGE SCALE GENOMIC DNA]</scope>
    <source>
        <strain evidence="5">DF5081</strain>
    </source>
</reference>
<dbReference type="GO" id="GO:0072711">
    <property type="term" value="P:cellular response to hydroxyurea"/>
    <property type="evidence" value="ECO:0007669"/>
    <property type="project" value="EnsemblMetazoa"/>
</dbReference>
<keyword evidence="5" id="KW-1185">Reference proteome</keyword>
<dbReference type="PROSITE" id="PS50954">
    <property type="entry name" value="LEM"/>
    <property type="match status" value="1"/>
</dbReference>
<evidence type="ECO:0000313" key="4">
    <source>
        <dbReference type="EnsemblMetazoa" id="CJA01867.1"/>
    </source>
</evidence>
<feature type="region of interest" description="Disordered" evidence="2">
    <location>
        <begin position="389"/>
        <end position="414"/>
    </location>
</feature>
<dbReference type="GO" id="GO:0000070">
    <property type="term" value="P:mitotic sister chromatid segregation"/>
    <property type="evidence" value="ECO:0007669"/>
    <property type="project" value="EnsemblMetazoa"/>
</dbReference>
<dbReference type="CDD" id="cd10454">
    <property type="entry name" value="GIY-YIG_COG3680_Meta"/>
    <property type="match status" value="1"/>
</dbReference>
<sequence>MPPNVATTSSAVPRRMNPTTPTSTGKQPRAKKETLHFLAASSSTSSVDAARALLANVNAPDRDGATPLHFACVHDNVAMAQLLLTFGADPASSDKLGRTPYSVAKGNTLRFLRRYRKKDRQQRHGFFRRFFACHSRNETFFVVRGNGNGASNRQPMNPTSLADAASMSFNRGNAITKSYRNAKKKIRATFHVFKRSRSNSAATLLQDVVLTSEGLRTVTTPIRAARETPKRSMSVADLPKIPDRRAILEEDQQKNRNKTNKKTATTATMAARGRSKTPDAVLRRTPQKTLPRRNRSKSQEITDTTLKAMPVHNPMSYYNHESARNAGLRPAPSAPPLSPPEIQKTPKKSSARSKSPANTTAYFTAEESLELLGNDMQKLTIATTPINKKKKTLKTPKSGSSSEDELTVTPTTVNDGEERKVRRLRDGELRSELRKYGISPAGPLDIRNRRLYEKKLLSERRKVLRRGYSPDAELDTFKYSAQLESVLKSGLLPPDFIARARKYDDIVREEFSGNDFGYNAFCYLIMDPRILGDDVEKVTFSSFVQSIFYVGKGSKNRPLAHFIDARNERRENSEKLKNCKKLSKIDELWTLGHGIPRHEISHGVSDEEAYVREASIIEAIKLINLSNKKVSTQKFLMDLCTK</sequence>
<dbReference type="Pfam" id="PF22945">
    <property type="entry name" value="LEM-3_GIY-YIG"/>
    <property type="match status" value="1"/>
</dbReference>
<dbReference type="GO" id="GO:0030496">
    <property type="term" value="C:midbody"/>
    <property type="evidence" value="ECO:0007669"/>
    <property type="project" value="EnsemblMetazoa"/>
</dbReference>